<dbReference type="Proteomes" id="UP000230869">
    <property type="component" value="Unassembled WGS sequence"/>
</dbReference>
<accession>A0A2M6K9K7</accession>
<reference evidence="1 2" key="1">
    <citation type="submission" date="2017-09" db="EMBL/GenBank/DDBJ databases">
        <title>Depth-based differentiation of microbial function through sediment-hosted aquifers and enrichment of novel symbionts in the deep terrestrial subsurface.</title>
        <authorList>
            <person name="Probst A.J."/>
            <person name="Ladd B."/>
            <person name="Jarett J.K."/>
            <person name="Geller-Mcgrath D.E."/>
            <person name="Sieber C.M."/>
            <person name="Emerson J.B."/>
            <person name="Anantharaman K."/>
            <person name="Thomas B.C."/>
            <person name="Malmstrom R."/>
            <person name="Stieglmeier M."/>
            <person name="Klingl A."/>
            <person name="Woyke T."/>
            <person name="Ryan C.M."/>
            <person name="Banfield J.F."/>
        </authorList>
    </citation>
    <scope>NUCLEOTIDE SEQUENCE [LARGE SCALE GENOMIC DNA]</scope>
    <source>
        <strain evidence="1">CG11_big_fil_rev_8_21_14_0_20_39_10</strain>
    </source>
</reference>
<dbReference type="EMBL" id="PCWW01000027">
    <property type="protein sequence ID" value="PIR13631.1"/>
    <property type="molecule type" value="Genomic_DNA"/>
</dbReference>
<evidence type="ECO:0000313" key="1">
    <source>
        <dbReference type="EMBL" id="PIR13631.1"/>
    </source>
</evidence>
<dbReference type="InterPro" id="IPR027375">
    <property type="entry name" value="DKNYY"/>
</dbReference>
<sequence>MHMKKLLLLIFLIFIVALFNIVNADEYKGIYVSNNTVYYDCPDGQMAVPEEYNIDIKSVKILNDRFFVDKNNVYNMSIDGHSHFCMWQKLDEIDSASFEFLNDYYQKDKNFVYNSYNYWGWGPSNRIQGADVGTFQLLSEQYAKDKYNVYFAQFMNLKKVAEADLDTFEVLSEDNNYALDKNNMYYLGKVLGEAGEKITNLSLYNNLKGKIILKVEENGEAYYVHPNKQEMHFLPRPVVAFYVMREQGVGITDDNLEKIPLGGYCPSNDRPMKSCDKPEKYDFTFSNKYRGYIFLQVEKNGEAWYVNPSNSKRYYLGRPTDAFNIMRDLGLGVSNNNFDSMIK</sequence>
<name>A0A2M6K9K7_9BACT</name>
<evidence type="ECO:0000313" key="2">
    <source>
        <dbReference type="Proteomes" id="UP000230869"/>
    </source>
</evidence>
<dbReference type="AlphaFoldDB" id="A0A2M6K9K7"/>
<organism evidence="1 2">
    <name type="scientific">Candidatus Falkowbacteria bacterium CG11_big_fil_rev_8_21_14_0_20_39_10</name>
    <dbReference type="NCBI Taxonomy" id="1974570"/>
    <lineage>
        <taxon>Bacteria</taxon>
        <taxon>Candidatus Falkowiibacteriota</taxon>
    </lineage>
</organism>
<proteinExistence type="predicted"/>
<protein>
    <submittedName>
        <fullName evidence="1">Uncharacterized protein</fullName>
    </submittedName>
</protein>
<dbReference type="Pfam" id="PF13644">
    <property type="entry name" value="DKNYY"/>
    <property type="match status" value="1"/>
</dbReference>
<gene>
    <name evidence="1" type="ORF">COV49_01610</name>
</gene>
<comment type="caution">
    <text evidence="1">The sequence shown here is derived from an EMBL/GenBank/DDBJ whole genome shotgun (WGS) entry which is preliminary data.</text>
</comment>